<protein>
    <recommendedName>
        <fullName evidence="10">Solute carrier family 12 member 5</fullName>
    </recommendedName>
</protein>
<evidence type="ECO:0000313" key="9">
    <source>
        <dbReference type="Proteomes" id="UP000826234"/>
    </source>
</evidence>
<dbReference type="InterPro" id="IPR018491">
    <property type="entry name" value="SLC12_C"/>
</dbReference>
<keyword evidence="2 5" id="KW-0812">Transmembrane</keyword>
<comment type="subcellular location">
    <subcellularLocation>
        <location evidence="1">Membrane</location>
        <topology evidence="1">Multi-pass membrane protein</topology>
    </subcellularLocation>
</comment>
<dbReference type="PANTHER" id="PTHR11827">
    <property type="entry name" value="SOLUTE CARRIER FAMILY 12, CATION COTRANSPORTERS"/>
    <property type="match status" value="1"/>
</dbReference>
<feature type="transmembrane region" description="Helical" evidence="5">
    <location>
        <begin position="20"/>
        <end position="39"/>
    </location>
</feature>
<sequence>MAIFKAEDASGEAAALLNNMRVYGTCVLTCMATVVFVGVKYVNKFALVFLGCVILSILAIYAGVIKSAIDPPSFPELCICEERRMHGEKGLWEEAPEVQKGQALPENLWSTYLPKGVIIEKAGMTSVPPSDPAINLDQPYVFSDMTSYFTLLVGIYFPSVTGIMAGSNRSGDLRDAQKSIPTGTILAIATTSTVCILALAGGLTVAWMAMTPDPFSAGKRGAAGHSLTGAPRLLQAISRDGIVPFLRVFGHGKANGEPTWALLLTACICEIGILIASLDEVAPILSMFFLMCYMFVNLACAVQTLLRTPNWRPRFRYYHWWVPPARRKGRTGQTLSFLGMSLCLSLMFICSWYYALVAMLIAGLIYKYIEYRGPQILVLARVDQDQNVVHPQLLSFTNQLKAGKGLTIVGSVLEGMFLDNHPQVQRAEESIRRMMEAEKVKGFCQVVTSSSVRDGMSHLIQSSGLGGLQHNTVLVGWPRNWRTKEDHQTWRNFIELVRETTAGHMALLVAKNVAMFPSNTERFSEGHIDVWWIVHDGGMLMLLPFLLRQHKVWRKCKMRIFTVAQMDDNSIQMKKDLTTFLYHLRITAEVEVVEMVRGGARGSHAGEGRDGACRSRGSLQGVWWAPGGAKVTASLIRGN</sequence>
<feature type="transmembrane region" description="Helical" evidence="5">
    <location>
        <begin position="45"/>
        <end position="64"/>
    </location>
</feature>
<keyword evidence="3 5" id="KW-1133">Transmembrane helix</keyword>
<dbReference type="InterPro" id="IPR004842">
    <property type="entry name" value="SLC12A_fam"/>
</dbReference>
<evidence type="ECO:0000256" key="3">
    <source>
        <dbReference type="ARBA" id="ARBA00022989"/>
    </source>
</evidence>
<feature type="domain" description="SLC12A transporter C-terminal" evidence="7">
    <location>
        <begin position="521"/>
        <end position="594"/>
    </location>
</feature>
<evidence type="ECO:0000256" key="2">
    <source>
        <dbReference type="ARBA" id="ARBA00022692"/>
    </source>
</evidence>
<evidence type="ECO:0008006" key="10">
    <source>
        <dbReference type="Google" id="ProtNLM"/>
    </source>
</evidence>
<accession>A0ABQ7SQ05</accession>
<feature type="domain" description="Amino acid permease/ SLC12A" evidence="6">
    <location>
        <begin position="226"/>
        <end position="357"/>
    </location>
</feature>
<reference evidence="8 9" key="1">
    <citation type="journal article" date="2022" name="Gigascience">
        <title>A chromosome-level genome assembly and annotation of the desert horned lizard, Phrynosoma platyrhinos, provides insight into chromosomal rearrangements among reptiles.</title>
        <authorList>
            <person name="Koochekian N."/>
            <person name="Ascanio A."/>
            <person name="Farleigh K."/>
            <person name="Card D.C."/>
            <person name="Schield D.R."/>
            <person name="Castoe T.A."/>
            <person name="Jezkova T."/>
        </authorList>
    </citation>
    <scope>NUCLEOTIDE SEQUENCE [LARGE SCALE GENOMIC DNA]</scope>
    <source>
        <strain evidence="8">NK-2021</strain>
    </source>
</reference>
<feature type="domain" description="SLC12A transporter C-terminal" evidence="7">
    <location>
        <begin position="391"/>
        <end position="509"/>
    </location>
</feature>
<evidence type="ECO:0000256" key="5">
    <source>
        <dbReference type="SAM" id="Phobius"/>
    </source>
</evidence>
<dbReference type="Pfam" id="PF03522">
    <property type="entry name" value="SLC12"/>
    <property type="match status" value="2"/>
</dbReference>
<evidence type="ECO:0000256" key="1">
    <source>
        <dbReference type="ARBA" id="ARBA00004141"/>
    </source>
</evidence>
<dbReference type="InterPro" id="IPR004841">
    <property type="entry name" value="AA-permease/SLC12A_dom"/>
</dbReference>
<dbReference type="PANTHER" id="PTHR11827:SF54">
    <property type="entry name" value="SOLUTE CARRIER FAMILY 12 MEMBER 5"/>
    <property type="match status" value="1"/>
</dbReference>
<comment type="caution">
    <text evidence="8">The sequence shown here is derived from an EMBL/GenBank/DDBJ whole genome shotgun (WGS) entry which is preliminary data.</text>
</comment>
<keyword evidence="4 5" id="KW-0472">Membrane</keyword>
<dbReference type="Pfam" id="PF00324">
    <property type="entry name" value="AA_permease"/>
    <property type="match status" value="2"/>
</dbReference>
<proteinExistence type="predicted"/>
<gene>
    <name evidence="8" type="ORF">JD844_019418</name>
</gene>
<evidence type="ECO:0000259" key="6">
    <source>
        <dbReference type="Pfam" id="PF00324"/>
    </source>
</evidence>
<feature type="transmembrane region" description="Helical" evidence="5">
    <location>
        <begin position="284"/>
        <end position="306"/>
    </location>
</feature>
<feature type="domain" description="Amino acid permease/ SLC12A" evidence="6">
    <location>
        <begin position="146"/>
        <end position="207"/>
    </location>
</feature>
<feature type="transmembrane region" description="Helical" evidence="5">
    <location>
        <begin position="148"/>
        <end position="165"/>
    </location>
</feature>
<evidence type="ECO:0000313" key="8">
    <source>
        <dbReference type="EMBL" id="KAH0619369.1"/>
    </source>
</evidence>
<evidence type="ECO:0000259" key="7">
    <source>
        <dbReference type="Pfam" id="PF03522"/>
    </source>
</evidence>
<name>A0ABQ7SQ05_PHRPL</name>
<evidence type="ECO:0000256" key="4">
    <source>
        <dbReference type="ARBA" id="ARBA00023136"/>
    </source>
</evidence>
<dbReference type="Gene3D" id="1.20.1740.10">
    <property type="entry name" value="Amino acid/polyamine transporter I"/>
    <property type="match status" value="1"/>
</dbReference>
<organism evidence="8 9">
    <name type="scientific">Phrynosoma platyrhinos</name>
    <name type="common">Desert horned lizard</name>
    <dbReference type="NCBI Taxonomy" id="52577"/>
    <lineage>
        <taxon>Eukaryota</taxon>
        <taxon>Metazoa</taxon>
        <taxon>Chordata</taxon>
        <taxon>Craniata</taxon>
        <taxon>Vertebrata</taxon>
        <taxon>Euteleostomi</taxon>
        <taxon>Lepidosauria</taxon>
        <taxon>Squamata</taxon>
        <taxon>Bifurcata</taxon>
        <taxon>Unidentata</taxon>
        <taxon>Episquamata</taxon>
        <taxon>Toxicofera</taxon>
        <taxon>Iguania</taxon>
        <taxon>Phrynosomatidae</taxon>
        <taxon>Phrynosomatinae</taxon>
        <taxon>Phrynosoma</taxon>
    </lineage>
</organism>
<dbReference type="Proteomes" id="UP000826234">
    <property type="component" value="Unassembled WGS sequence"/>
</dbReference>
<keyword evidence="9" id="KW-1185">Reference proteome</keyword>
<dbReference type="EMBL" id="JAIPUX010005289">
    <property type="protein sequence ID" value="KAH0619369.1"/>
    <property type="molecule type" value="Genomic_DNA"/>
</dbReference>
<feature type="transmembrane region" description="Helical" evidence="5">
    <location>
        <begin position="185"/>
        <end position="210"/>
    </location>
</feature>
<feature type="transmembrane region" description="Helical" evidence="5">
    <location>
        <begin position="335"/>
        <end position="366"/>
    </location>
</feature>